<proteinExistence type="predicted"/>
<sequence>MASKGKEVVVFDPSLKRETKGQKAASSLASKQSCEEIWSKSSRASWAYFVQHSKRSQ</sequence>
<feature type="non-terminal residue" evidence="1">
    <location>
        <position position="57"/>
    </location>
</feature>
<evidence type="ECO:0000313" key="1">
    <source>
        <dbReference type="EMBL" id="MCD9638382.1"/>
    </source>
</evidence>
<accession>A0ABS8UVL3</accession>
<name>A0ABS8UVL3_DATST</name>
<gene>
    <name evidence="1" type="ORF">HAX54_022321</name>
</gene>
<organism evidence="1 2">
    <name type="scientific">Datura stramonium</name>
    <name type="common">Jimsonweed</name>
    <name type="synonym">Common thornapple</name>
    <dbReference type="NCBI Taxonomy" id="4076"/>
    <lineage>
        <taxon>Eukaryota</taxon>
        <taxon>Viridiplantae</taxon>
        <taxon>Streptophyta</taxon>
        <taxon>Embryophyta</taxon>
        <taxon>Tracheophyta</taxon>
        <taxon>Spermatophyta</taxon>
        <taxon>Magnoliopsida</taxon>
        <taxon>eudicotyledons</taxon>
        <taxon>Gunneridae</taxon>
        <taxon>Pentapetalae</taxon>
        <taxon>asterids</taxon>
        <taxon>lamiids</taxon>
        <taxon>Solanales</taxon>
        <taxon>Solanaceae</taxon>
        <taxon>Solanoideae</taxon>
        <taxon>Datureae</taxon>
        <taxon>Datura</taxon>
    </lineage>
</organism>
<reference evidence="1 2" key="1">
    <citation type="journal article" date="2021" name="BMC Genomics">
        <title>Datura genome reveals duplications of psychoactive alkaloid biosynthetic genes and high mutation rate following tissue culture.</title>
        <authorList>
            <person name="Rajewski A."/>
            <person name="Carter-House D."/>
            <person name="Stajich J."/>
            <person name="Litt A."/>
        </authorList>
    </citation>
    <scope>NUCLEOTIDE SEQUENCE [LARGE SCALE GENOMIC DNA]</scope>
    <source>
        <strain evidence="1">AR-01</strain>
    </source>
</reference>
<protein>
    <submittedName>
        <fullName evidence="1">Uncharacterized protein</fullName>
    </submittedName>
</protein>
<dbReference type="Proteomes" id="UP000823775">
    <property type="component" value="Unassembled WGS sequence"/>
</dbReference>
<evidence type="ECO:0000313" key="2">
    <source>
        <dbReference type="Proteomes" id="UP000823775"/>
    </source>
</evidence>
<dbReference type="EMBL" id="JACEIK010002683">
    <property type="protein sequence ID" value="MCD9638382.1"/>
    <property type="molecule type" value="Genomic_DNA"/>
</dbReference>
<keyword evidence="2" id="KW-1185">Reference proteome</keyword>
<comment type="caution">
    <text evidence="1">The sequence shown here is derived from an EMBL/GenBank/DDBJ whole genome shotgun (WGS) entry which is preliminary data.</text>
</comment>